<gene>
    <name evidence="7" type="ORF">NITHO_3460003</name>
</gene>
<dbReference type="GO" id="GO:0006355">
    <property type="term" value="P:regulation of DNA-templated transcription"/>
    <property type="evidence" value="ECO:0007669"/>
    <property type="project" value="InterPro"/>
</dbReference>
<sequence>MAKTKSRHRARSTVAILDHRILVRRGLTGIVADSGTHEVLFEAGSAAELFAILQERSDRGQPLPEVIILDILMPEVDSLEVLTQLGERFPECAPFVITDSAEPTHMRLAFEHGARAYALRDLSATAIVTALEALKIHRHFVGPVMVSHLIRAFVTGGQQDPLSMLTEREQDVLRLAALQFGNREIAERLSISEHTVKTHLRHATEKLGVKTRHEAVSLAIQSGMALKPRLVPRLDESSHDSDGPSTPTTNSGIR</sequence>
<dbReference type="Pfam" id="PF00072">
    <property type="entry name" value="Response_reg"/>
    <property type="match status" value="1"/>
</dbReference>
<name>I4EIH2_9BACT</name>
<dbReference type="PRINTS" id="PR00038">
    <property type="entry name" value="HTHLUXR"/>
</dbReference>
<organism evidence="7 8">
    <name type="scientific">Nitrolancea hollandica Lb</name>
    <dbReference type="NCBI Taxonomy" id="1129897"/>
    <lineage>
        <taxon>Bacteria</taxon>
        <taxon>Pseudomonadati</taxon>
        <taxon>Thermomicrobiota</taxon>
        <taxon>Thermomicrobia</taxon>
        <taxon>Sphaerobacterales</taxon>
        <taxon>Sphaerobacterineae</taxon>
        <taxon>Sphaerobacteraceae</taxon>
        <taxon>Nitrolancea</taxon>
    </lineage>
</organism>
<feature type="domain" description="HTH luxR-type" evidence="5">
    <location>
        <begin position="158"/>
        <end position="223"/>
    </location>
</feature>
<feature type="compositionally biased region" description="Basic and acidic residues" evidence="4">
    <location>
        <begin position="232"/>
        <end position="242"/>
    </location>
</feature>
<dbReference type="InterPro" id="IPR039420">
    <property type="entry name" value="WalR-like"/>
</dbReference>
<keyword evidence="8" id="KW-1185">Reference proteome</keyword>
<dbReference type="SMART" id="SM00421">
    <property type="entry name" value="HTH_LUXR"/>
    <property type="match status" value="1"/>
</dbReference>
<evidence type="ECO:0000259" key="5">
    <source>
        <dbReference type="PROSITE" id="PS50043"/>
    </source>
</evidence>
<dbReference type="SMART" id="SM00448">
    <property type="entry name" value="REC"/>
    <property type="match status" value="1"/>
</dbReference>
<evidence type="ECO:0000259" key="6">
    <source>
        <dbReference type="PROSITE" id="PS50110"/>
    </source>
</evidence>
<dbReference type="InterPro" id="IPR011006">
    <property type="entry name" value="CheY-like_superfamily"/>
</dbReference>
<feature type="region of interest" description="Disordered" evidence="4">
    <location>
        <begin position="232"/>
        <end position="254"/>
    </location>
</feature>
<evidence type="ECO:0000256" key="2">
    <source>
        <dbReference type="ARBA" id="ARBA00023125"/>
    </source>
</evidence>
<dbReference type="InterPro" id="IPR058245">
    <property type="entry name" value="NreC/VraR/RcsB-like_REC"/>
</dbReference>
<accession>I4EIH2</accession>
<dbReference type="PROSITE" id="PS50043">
    <property type="entry name" value="HTH_LUXR_2"/>
    <property type="match status" value="1"/>
</dbReference>
<protein>
    <submittedName>
        <fullName evidence="7">Putative Transcriptional regulatory protein degU</fullName>
    </submittedName>
</protein>
<dbReference type="SUPFAM" id="SSF52172">
    <property type="entry name" value="CheY-like"/>
    <property type="match status" value="1"/>
</dbReference>
<dbReference type="CDD" id="cd17535">
    <property type="entry name" value="REC_NarL-like"/>
    <property type="match status" value="1"/>
</dbReference>
<dbReference type="EMBL" id="CAGS01000275">
    <property type="protein sequence ID" value="CCF84484.1"/>
    <property type="molecule type" value="Genomic_DNA"/>
</dbReference>
<feature type="modified residue" description="4-aspartylphosphate" evidence="3">
    <location>
        <position position="70"/>
    </location>
</feature>
<dbReference type="PANTHER" id="PTHR43214">
    <property type="entry name" value="TWO-COMPONENT RESPONSE REGULATOR"/>
    <property type="match status" value="1"/>
</dbReference>
<dbReference type="AlphaFoldDB" id="I4EIH2"/>
<comment type="caution">
    <text evidence="7">The sequence shown here is derived from an EMBL/GenBank/DDBJ whole genome shotgun (WGS) entry which is preliminary data.</text>
</comment>
<dbReference type="OrthoDB" id="1806906at2"/>
<evidence type="ECO:0000313" key="7">
    <source>
        <dbReference type="EMBL" id="CCF84484.1"/>
    </source>
</evidence>
<dbReference type="GO" id="GO:0000160">
    <property type="term" value="P:phosphorelay signal transduction system"/>
    <property type="evidence" value="ECO:0007669"/>
    <property type="project" value="InterPro"/>
</dbReference>
<dbReference type="SUPFAM" id="SSF46894">
    <property type="entry name" value="C-terminal effector domain of the bipartite response regulators"/>
    <property type="match status" value="1"/>
</dbReference>
<dbReference type="RefSeq" id="WP_008478675.1">
    <property type="nucleotide sequence ID" value="NZ_CAGS01000275.1"/>
</dbReference>
<proteinExistence type="predicted"/>
<reference evidence="7 8" key="1">
    <citation type="journal article" date="2012" name="ISME J.">
        <title>Nitrification expanded: discovery, physiology and genomics of a nitrite-oxidizing bacterium from the phylum Chloroflexi.</title>
        <authorList>
            <person name="Sorokin D.Y."/>
            <person name="Lucker S."/>
            <person name="Vejmelkova D."/>
            <person name="Kostrikina N.A."/>
            <person name="Kleerebezem R."/>
            <person name="Rijpstra W.I."/>
            <person name="Damste J.S."/>
            <person name="Le Paslier D."/>
            <person name="Muyzer G."/>
            <person name="Wagner M."/>
            <person name="van Loosdrecht M.C."/>
            <person name="Daims H."/>
        </authorList>
    </citation>
    <scope>NUCLEOTIDE SEQUENCE [LARGE SCALE GENOMIC DNA]</scope>
    <source>
        <strain evidence="8">none</strain>
    </source>
</reference>
<dbReference type="CDD" id="cd06170">
    <property type="entry name" value="LuxR_C_like"/>
    <property type="match status" value="1"/>
</dbReference>
<dbReference type="Pfam" id="PF00196">
    <property type="entry name" value="GerE"/>
    <property type="match status" value="1"/>
</dbReference>
<keyword evidence="2" id="KW-0238">DNA-binding</keyword>
<dbReference type="Proteomes" id="UP000004221">
    <property type="component" value="Unassembled WGS sequence"/>
</dbReference>
<dbReference type="PROSITE" id="PS50110">
    <property type="entry name" value="RESPONSE_REGULATORY"/>
    <property type="match status" value="1"/>
</dbReference>
<dbReference type="Gene3D" id="3.40.50.2300">
    <property type="match status" value="1"/>
</dbReference>
<dbReference type="InterPro" id="IPR000792">
    <property type="entry name" value="Tscrpt_reg_LuxR_C"/>
</dbReference>
<feature type="domain" description="Response regulatory" evidence="6">
    <location>
        <begin position="13"/>
        <end position="135"/>
    </location>
</feature>
<dbReference type="GO" id="GO:0003677">
    <property type="term" value="F:DNA binding"/>
    <property type="evidence" value="ECO:0007669"/>
    <property type="project" value="UniProtKB-KW"/>
</dbReference>
<evidence type="ECO:0000256" key="4">
    <source>
        <dbReference type="SAM" id="MobiDB-lite"/>
    </source>
</evidence>
<feature type="compositionally biased region" description="Polar residues" evidence="4">
    <location>
        <begin position="243"/>
        <end position="254"/>
    </location>
</feature>
<dbReference type="InterPro" id="IPR016032">
    <property type="entry name" value="Sig_transdc_resp-reg_C-effctor"/>
</dbReference>
<evidence type="ECO:0000313" key="8">
    <source>
        <dbReference type="Proteomes" id="UP000004221"/>
    </source>
</evidence>
<evidence type="ECO:0000256" key="3">
    <source>
        <dbReference type="PROSITE-ProRule" id="PRU00169"/>
    </source>
</evidence>
<dbReference type="InterPro" id="IPR001789">
    <property type="entry name" value="Sig_transdc_resp-reg_receiver"/>
</dbReference>
<keyword evidence="1 3" id="KW-0597">Phosphoprotein</keyword>
<evidence type="ECO:0000256" key="1">
    <source>
        <dbReference type="ARBA" id="ARBA00022553"/>
    </source>
</evidence>